<keyword evidence="4" id="KW-1185">Reference proteome</keyword>
<dbReference type="RefSeq" id="WP_013706970.1">
    <property type="nucleotide sequence ID" value="NC_015388.1"/>
</dbReference>
<dbReference type="InterPro" id="IPR024474">
    <property type="entry name" value="Znf_dom_IS66"/>
</dbReference>
<evidence type="ECO:0000256" key="1">
    <source>
        <dbReference type="SAM" id="MobiDB-lite"/>
    </source>
</evidence>
<proteinExistence type="predicted"/>
<gene>
    <name evidence="3" type="ordered locus">Desac_2031</name>
</gene>
<reference evidence="4" key="2">
    <citation type="submission" date="2011-03" db="EMBL/GenBank/DDBJ databases">
        <title>The complete genome of Desulfobacca acetoxidans DSM 11109.</title>
        <authorList>
            <consortium name="US DOE Joint Genome Institute (JGI-PGF)"/>
            <person name="Lucas S."/>
            <person name="Copeland A."/>
            <person name="Lapidus A."/>
            <person name="Bruce D."/>
            <person name="Goodwin L."/>
            <person name="Pitluck S."/>
            <person name="Peters L."/>
            <person name="Kyrpides N."/>
            <person name="Mavromatis K."/>
            <person name="Ivanova N."/>
            <person name="Ovchinnikova G."/>
            <person name="Teshima H."/>
            <person name="Detter J.C."/>
            <person name="Han C."/>
            <person name="Land M."/>
            <person name="Hauser L."/>
            <person name="Markowitz V."/>
            <person name="Cheng J.-F."/>
            <person name="Hugenholtz P."/>
            <person name="Woyke T."/>
            <person name="Wu D."/>
            <person name="Spring S."/>
            <person name="Schueler E."/>
            <person name="Brambilla E."/>
            <person name="Klenk H.-P."/>
            <person name="Eisen J.A."/>
        </authorList>
    </citation>
    <scope>NUCLEOTIDE SEQUENCE [LARGE SCALE GENOMIC DNA]</scope>
    <source>
        <strain evidence="4">ATCC 700848 / DSM 11109 / ASRB2</strain>
    </source>
</reference>
<dbReference type="EMBL" id="CP002629">
    <property type="protein sequence ID" value="AEB09861.1"/>
    <property type="molecule type" value="Genomic_DNA"/>
</dbReference>
<dbReference type="Pfam" id="PF13005">
    <property type="entry name" value="zf-IS66"/>
    <property type="match status" value="1"/>
</dbReference>
<sequence length="206" mass="22582">MGTTPDQLFDFDLTGPLTREQAEFIYTLGREAVIYALMILSAQGISDAVEKSAMTPSTPSGMIPVYEKPAASKRRKKPGAKVGHKGYYRPTPPVTHHQEHPPLTHCPDCGTPLGRPSERRTRVVEDIAEMEPVVTEHTIPRHWCPKCKKMVEPSVPDALPKATFGHRLVAFSAWLHYGLGATIAQIISVLGHHLQFMLSEGGLAAA</sequence>
<dbReference type="OrthoDB" id="7244131at2"/>
<feature type="region of interest" description="Disordered" evidence="1">
    <location>
        <begin position="53"/>
        <end position="115"/>
    </location>
</feature>
<name>F2NI92_DESAR</name>
<dbReference type="AlphaFoldDB" id="F2NI92"/>
<dbReference type="Proteomes" id="UP000000483">
    <property type="component" value="Chromosome"/>
</dbReference>
<accession>F2NI92</accession>
<evidence type="ECO:0000313" key="4">
    <source>
        <dbReference type="Proteomes" id="UP000000483"/>
    </source>
</evidence>
<dbReference type="HOGENOM" id="CLU_1330150_0_0_7"/>
<evidence type="ECO:0000259" key="2">
    <source>
        <dbReference type="Pfam" id="PF13005"/>
    </source>
</evidence>
<protein>
    <recommendedName>
        <fullName evidence="2">Transposase IS66 zinc-finger binding domain-containing protein</fullName>
    </recommendedName>
</protein>
<feature type="compositionally biased region" description="Basic residues" evidence="1">
    <location>
        <begin position="71"/>
        <end position="87"/>
    </location>
</feature>
<dbReference type="eggNOG" id="COG3464">
    <property type="taxonomic scope" value="Bacteria"/>
</dbReference>
<reference evidence="3 4" key="1">
    <citation type="journal article" date="2011" name="Stand. Genomic Sci.">
        <title>Complete genome sequence of the acetate-degrading sulfate reducer Desulfobacca acetoxidans type strain (ASRB2).</title>
        <authorList>
            <person name="Goker M."/>
            <person name="Teshima H."/>
            <person name="Lapidus A."/>
            <person name="Nolan M."/>
            <person name="Lucas S."/>
            <person name="Hammon N."/>
            <person name="Deshpande S."/>
            <person name="Cheng J.F."/>
            <person name="Tapia R."/>
            <person name="Han C."/>
            <person name="Goodwin L."/>
            <person name="Pitluck S."/>
            <person name="Huntemann M."/>
            <person name="Liolios K."/>
            <person name="Ivanova N."/>
            <person name="Pagani I."/>
            <person name="Mavromatis K."/>
            <person name="Ovchinikova G."/>
            <person name="Pati A."/>
            <person name="Chen A."/>
            <person name="Palaniappan K."/>
            <person name="Land M."/>
            <person name="Hauser L."/>
            <person name="Brambilla E.M."/>
            <person name="Rohde M."/>
            <person name="Spring S."/>
            <person name="Detter J.C."/>
            <person name="Woyke T."/>
            <person name="Bristow J."/>
            <person name="Eisen J.A."/>
            <person name="Markowitz V."/>
            <person name="Hugenholtz P."/>
            <person name="Kyrpides N.C."/>
            <person name="Klenk H.P."/>
        </authorList>
    </citation>
    <scope>NUCLEOTIDE SEQUENCE [LARGE SCALE GENOMIC DNA]</scope>
    <source>
        <strain evidence="4">ATCC 700848 / DSM 11109 / ASRB2</strain>
    </source>
</reference>
<feature type="domain" description="Transposase IS66 zinc-finger binding" evidence="2">
    <location>
        <begin position="104"/>
        <end position="147"/>
    </location>
</feature>
<organism evidence="3 4">
    <name type="scientific">Desulfobacca acetoxidans (strain ATCC 700848 / DSM 11109 / ASRB2)</name>
    <dbReference type="NCBI Taxonomy" id="880072"/>
    <lineage>
        <taxon>Bacteria</taxon>
        <taxon>Pseudomonadati</taxon>
        <taxon>Thermodesulfobacteriota</taxon>
        <taxon>Desulfobaccia</taxon>
        <taxon>Desulfobaccales</taxon>
        <taxon>Desulfobaccaceae</taxon>
        <taxon>Desulfobacca</taxon>
    </lineage>
</organism>
<dbReference type="KEGG" id="dao:Desac_2031"/>
<evidence type="ECO:0000313" key="3">
    <source>
        <dbReference type="EMBL" id="AEB09861.1"/>
    </source>
</evidence>